<evidence type="ECO:0000313" key="1">
    <source>
        <dbReference type="EMBL" id="MPN54474.1"/>
    </source>
</evidence>
<protein>
    <submittedName>
        <fullName evidence="1">Uncharacterized protein</fullName>
    </submittedName>
</protein>
<organism evidence="1">
    <name type="scientific">bioreactor metagenome</name>
    <dbReference type="NCBI Taxonomy" id="1076179"/>
    <lineage>
        <taxon>unclassified sequences</taxon>
        <taxon>metagenomes</taxon>
        <taxon>ecological metagenomes</taxon>
    </lineage>
</organism>
<dbReference type="AlphaFoldDB" id="A0A645J1U8"/>
<gene>
    <name evidence="1" type="ORF">SDC9_202144</name>
</gene>
<proteinExistence type="predicted"/>
<comment type="caution">
    <text evidence="1">The sequence shown here is derived from an EMBL/GenBank/DDBJ whole genome shotgun (WGS) entry which is preliminary data.</text>
</comment>
<accession>A0A645J1U8</accession>
<reference evidence="1" key="1">
    <citation type="submission" date="2019-08" db="EMBL/GenBank/DDBJ databases">
        <authorList>
            <person name="Kucharzyk K."/>
            <person name="Murdoch R.W."/>
            <person name="Higgins S."/>
            <person name="Loffler F."/>
        </authorList>
    </citation>
    <scope>NUCLEOTIDE SEQUENCE</scope>
</reference>
<sequence length="156" mass="15607">MPASRMARAAVIRLSARERANGESASVIASAPALRIRRAAARRWLASASTGGSISTSVTGPRASFSASGFTLGTAAGASESRASAYGAASALAQRAAARRMCSGVVPQHPPSRFTPAACNAPAWAAKCAASMVNTVLPSRNSGSPALGLAIRGILA</sequence>
<dbReference type="EMBL" id="VSSQ01122732">
    <property type="protein sequence ID" value="MPN54474.1"/>
    <property type="molecule type" value="Genomic_DNA"/>
</dbReference>
<name>A0A645J1U8_9ZZZZ</name>